<proteinExistence type="predicted"/>
<dbReference type="EMBL" id="JAQGDS010000009">
    <property type="protein sequence ID" value="KAJ6258145.1"/>
    <property type="molecule type" value="Genomic_DNA"/>
</dbReference>
<gene>
    <name evidence="2" type="ORF">Dda_7062</name>
</gene>
<evidence type="ECO:0000256" key="1">
    <source>
        <dbReference type="SAM" id="MobiDB-lite"/>
    </source>
</evidence>
<keyword evidence="3" id="KW-1185">Reference proteome</keyword>
<evidence type="ECO:0000313" key="3">
    <source>
        <dbReference type="Proteomes" id="UP001221413"/>
    </source>
</evidence>
<protein>
    <submittedName>
        <fullName evidence="2">Uncharacterized protein</fullName>
    </submittedName>
</protein>
<dbReference type="AlphaFoldDB" id="A0AAD6NH47"/>
<name>A0AAD6NH47_DREDA</name>
<accession>A0AAD6NH47</accession>
<organism evidence="2 3">
    <name type="scientific">Drechslerella dactyloides</name>
    <name type="common">Nematode-trapping fungus</name>
    <name type="synonym">Arthrobotrys dactyloides</name>
    <dbReference type="NCBI Taxonomy" id="74499"/>
    <lineage>
        <taxon>Eukaryota</taxon>
        <taxon>Fungi</taxon>
        <taxon>Dikarya</taxon>
        <taxon>Ascomycota</taxon>
        <taxon>Pezizomycotina</taxon>
        <taxon>Orbiliomycetes</taxon>
        <taxon>Orbiliales</taxon>
        <taxon>Orbiliaceae</taxon>
        <taxon>Drechslerella</taxon>
    </lineage>
</organism>
<evidence type="ECO:0000313" key="2">
    <source>
        <dbReference type="EMBL" id="KAJ6258145.1"/>
    </source>
</evidence>
<feature type="region of interest" description="Disordered" evidence="1">
    <location>
        <begin position="75"/>
        <end position="102"/>
    </location>
</feature>
<dbReference type="Proteomes" id="UP001221413">
    <property type="component" value="Unassembled WGS sequence"/>
</dbReference>
<reference evidence="2" key="1">
    <citation type="submission" date="2023-01" db="EMBL/GenBank/DDBJ databases">
        <title>The chitinases involved in constricting ring structure development in the nematode-trapping fungus Drechslerella dactyloides.</title>
        <authorList>
            <person name="Wang R."/>
            <person name="Zhang L."/>
            <person name="Tang P."/>
            <person name="Li S."/>
            <person name="Liang L."/>
        </authorList>
    </citation>
    <scope>NUCLEOTIDE SEQUENCE</scope>
    <source>
        <strain evidence="2">YMF1.00031</strain>
    </source>
</reference>
<comment type="caution">
    <text evidence="2">The sequence shown here is derived from an EMBL/GenBank/DDBJ whole genome shotgun (WGS) entry which is preliminary data.</text>
</comment>
<sequence>MMNVGTDVALVFYANTRNTRQAHVLGKPTASTNPKLRDKSVEIPILIDKPAPIGTSSSSSIARDIRATLIGAAKRDQNKTTKKTGSLYTVTPAPLLPPAPPA</sequence>